<evidence type="ECO:0000313" key="3">
    <source>
        <dbReference type="Proteomes" id="UP000694255"/>
    </source>
</evidence>
<reference evidence="2 3" key="1">
    <citation type="journal article" date="2021" name="DNA Res.">
        <title>Genome analysis of Candida subhashii reveals its hybrid nature and dual mitochondrial genome conformations.</title>
        <authorList>
            <person name="Mixao V."/>
            <person name="Hegedusova E."/>
            <person name="Saus E."/>
            <person name="Pryszcz L.P."/>
            <person name="Cillingova A."/>
            <person name="Nosek J."/>
            <person name="Gabaldon T."/>
        </authorList>
    </citation>
    <scope>NUCLEOTIDE SEQUENCE [LARGE SCALE GENOMIC DNA]</scope>
    <source>
        <strain evidence="2 3">CBS 10753</strain>
    </source>
</reference>
<evidence type="ECO:0000313" key="2">
    <source>
        <dbReference type="EMBL" id="KAG7660787.1"/>
    </source>
</evidence>
<dbReference type="EMBL" id="JAGSYN010000274">
    <property type="protein sequence ID" value="KAG7660787.1"/>
    <property type="molecule type" value="Genomic_DNA"/>
</dbReference>
<protein>
    <recommendedName>
        <fullName evidence="1">F-box domain-containing protein</fullName>
    </recommendedName>
</protein>
<dbReference type="InterPro" id="IPR001810">
    <property type="entry name" value="F-box_dom"/>
</dbReference>
<dbReference type="AlphaFoldDB" id="A0A8J5QFM3"/>
<proteinExistence type="predicted"/>
<evidence type="ECO:0000259" key="1">
    <source>
        <dbReference type="PROSITE" id="PS50181"/>
    </source>
</evidence>
<feature type="domain" description="F-box" evidence="1">
    <location>
        <begin position="59"/>
        <end position="104"/>
    </location>
</feature>
<dbReference type="OrthoDB" id="4016968at2759"/>
<sequence length="445" mass="51378">MDSPLKVLKEPNGQLFPKQTDLSRIKFKLLQIINELGELSELYESLKSQLCLTNQNDLNKGIFLLPDNILLDILGYVNQMDTIHLALTHRYFRNVCKEKLLKSLYVYDERNCRKEVHVPKELYSPFYMKYTVIGHTKLLDLISSSCYSPEYVKDILFGDDEDVTVRALDAIVNLSHRCSIRFLKVKFGDIQNWVLKHQVVKAAAYHLFGNALEEQYPQEKQFVVKHLLLKNSESFWIEKELSKFERLRSIYLIDPPVFSLTKKIDVDELRLEFTEEAIASVVLSNFNIQRIRRLSVYDCDDLFAETILPLASQFVSLNALEIGSSEFDTLGFLGALRSDSLEEMVMSDMFRVVPNNQRRNLRLLSFSPPGQLAFRSGKPATRMVPAVSIKGSDFPVLEFSYPLDIYPSLEKVIVDGIVFRVSMTRSPYLIPVEFYSNKEQKFASY</sequence>
<dbReference type="Proteomes" id="UP000694255">
    <property type="component" value="Unassembled WGS sequence"/>
</dbReference>
<accession>A0A8J5QFM3</accession>
<dbReference type="CDD" id="cd09917">
    <property type="entry name" value="F-box_SF"/>
    <property type="match status" value="1"/>
</dbReference>
<name>A0A8J5QFM3_9ASCO</name>
<comment type="caution">
    <text evidence="2">The sequence shown here is derived from an EMBL/GenBank/DDBJ whole genome shotgun (WGS) entry which is preliminary data.</text>
</comment>
<dbReference type="Pfam" id="PF00646">
    <property type="entry name" value="F-box"/>
    <property type="match status" value="1"/>
</dbReference>
<organism evidence="2 3">
    <name type="scientific">[Candida] subhashii</name>
    <dbReference type="NCBI Taxonomy" id="561895"/>
    <lineage>
        <taxon>Eukaryota</taxon>
        <taxon>Fungi</taxon>
        <taxon>Dikarya</taxon>
        <taxon>Ascomycota</taxon>
        <taxon>Saccharomycotina</taxon>
        <taxon>Pichiomycetes</taxon>
        <taxon>Debaryomycetaceae</taxon>
        <taxon>Spathaspora</taxon>
    </lineage>
</organism>
<dbReference type="PROSITE" id="PS50181">
    <property type="entry name" value="FBOX"/>
    <property type="match status" value="1"/>
</dbReference>
<keyword evidence="3" id="KW-1185">Reference proteome</keyword>
<gene>
    <name evidence="2" type="ORF">J8A68_005749</name>
</gene>
<dbReference type="GeneID" id="73472549"/>
<dbReference type="RefSeq" id="XP_049261020.1">
    <property type="nucleotide sequence ID" value="XM_049409848.1"/>
</dbReference>